<accession>A0AAW2C4P3</accession>
<proteinExistence type="predicted"/>
<dbReference type="AlphaFoldDB" id="A0AAW2C4P3"/>
<dbReference type="EMBL" id="JAZDWU010000008">
    <property type="protein sequence ID" value="KAK9993057.1"/>
    <property type="molecule type" value="Genomic_DNA"/>
</dbReference>
<comment type="caution">
    <text evidence="1">The sequence shown here is derived from an EMBL/GenBank/DDBJ whole genome shotgun (WGS) entry which is preliminary data.</text>
</comment>
<reference evidence="1 2" key="1">
    <citation type="submission" date="2024-01" db="EMBL/GenBank/DDBJ databases">
        <title>A telomere-to-telomere, gap-free genome of sweet tea (Lithocarpus litseifolius).</title>
        <authorList>
            <person name="Zhou J."/>
        </authorList>
    </citation>
    <scope>NUCLEOTIDE SEQUENCE [LARGE SCALE GENOMIC DNA]</scope>
    <source>
        <strain evidence="1">Zhou-2022a</strain>
        <tissue evidence="1">Leaf</tissue>
    </source>
</reference>
<sequence length="177" mass="19754">MVNLELFNIFDDIKKVSKAFVVHPKNVNAENSTILPVMLSSKLLPEMEVEDNSKREQLLLGMQNLPLSSQIEKFSKFIEHPNFRLSNFSCRRGSFSADVWLECGGENGGEGDGDGEKLYFGLPGPTLMGRDMVYSGRSDETVPLWDYRTFNHQCANVINIGVDTETGVEYNLNGPSA</sequence>
<name>A0AAW2C4P3_9ROSI</name>
<dbReference type="PANTHER" id="PTHR35552:SF1">
    <property type="entry name" value="MEDIATOR OF RNA POLYMERASE II TRANSCRIPTION SUBUNIT 8"/>
    <property type="match status" value="1"/>
</dbReference>
<keyword evidence="2" id="KW-1185">Reference proteome</keyword>
<evidence type="ECO:0000313" key="1">
    <source>
        <dbReference type="EMBL" id="KAK9993057.1"/>
    </source>
</evidence>
<organism evidence="1 2">
    <name type="scientific">Lithocarpus litseifolius</name>
    <dbReference type="NCBI Taxonomy" id="425828"/>
    <lineage>
        <taxon>Eukaryota</taxon>
        <taxon>Viridiplantae</taxon>
        <taxon>Streptophyta</taxon>
        <taxon>Embryophyta</taxon>
        <taxon>Tracheophyta</taxon>
        <taxon>Spermatophyta</taxon>
        <taxon>Magnoliopsida</taxon>
        <taxon>eudicotyledons</taxon>
        <taxon>Gunneridae</taxon>
        <taxon>Pentapetalae</taxon>
        <taxon>rosids</taxon>
        <taxon>fabids</taxon>
        <taxon>Fagales</taxon>
        <taxon>Fagaceae</taxon>
        <taxon>Lithocarpus</taxon>
    </lineage>
</organism>
<protein>
    <submittedName>
        <fullName evidence="1">Uncharacterized protein</fullName>
    </submittedName>
</protein>
<gene>
    <name evidence="1" type="ORF">SO802_022760</name>
</gene>
<evidence type="ECO:0000313" key="2">
    <source>
        <dbReference type="Proteomes" id="UP001459277"/>
    </source>
</evidence>
<dbReference type="Proteomes" id="UP001459277">
    <property type="component" value="Unassembled WGS sequence"/>
</dbReference>
<dbReference type="PANTHER" id="PTHR35552">
    <property type="entry name" value="MEDIATOR OF RNA POLYMERASE II TRANSCRIPTION SUBUNIT 8"/>
    <property type="match status" value="1"/>
</dbReference>
<dbReference type="GO" id="GO:0016592">
    <property type="term" value="C:mediator complex"/>
    <property type="evidence" value="ECO:0007669"/>
    <property type="project" value="InterPro"/>
</dbReference>
<dbReference type="InterPro" id="IPR038795">
    <property type="entry name" value="MED8_plant"/>
</dbReference>